<accession>A0A510DYI8</accession>
<dbReference type="OrthoDB" id="34573at2157"/>
<name>A0A510E6A9_9CREN</name>
<proteinExistence type="predicted"/>
<dbReference type="AlphaFoldDB" id="A0A510E6A9"/>
<dbReference type="KEGG" id="step:IC006_2616"/>
<keyword evidence="3" id="KW-1185">Reference proteome</keyword>
<protein>
    <submittedName>
        <fullName evidence="2">Uncharacterized protein</fullName>
    </submittedName>
</protein>
<gene>
    <name evidence="1" type="ORF">IC006_2616</name>
    <name evidence="2" type="ORF">IC007_2630</name>
</gene>
<dbReference type="GeneID" id="41718901"/>
<dbReference type="Proteomes" id="UP000325030">
    <property type="component" value="Chromosome"/>
</dbReference>
<dbReference type="EMBL" id="AP018930">
    <property type="protein sequence ID" value="BBG28075.1"/>
    <property type="molecule type" value="Genomic_DNA"/>
</dbReference>
<reference evidence="4" key="1">
    <citation type="submission" date="2018-09" db="EMBL/GenBank/DDBJ databases">
        <title>Complete Genome Sequencing of Sulfolobus sp. JCM 16834.</title>
        <authorList>
            <person name="Kato S."/>
            <person name="Itoh T."/>
            <person name="Ohkuma M."/>
        </authorList>
    </citation>
    <scope>NUCLEOTIDE SEQUENCE [LARGE SCALE GENOMIC DNA]</scope>
    <source>
        <strain evidence="4">IC-007</strain>
    </source>
</reference>
<evidence type="ECO:0000313" key="1">
    <source>
        <dbReference type="EMBL" id="BBG25281.1"/>
    </source>
</evidence>
<dbReference type="STRING" id="1294262.GCA_001316085_01512"/>
<organism evidence="2 4">
    <name type="scientific">Sulfuracidifex tepidarius</name>
    <dbReference type="NCBI Taxonomy" id="1294262"/>
    <lineage>
        <taxon>Archaea</taxon>
        <taxon>Thermoproteota</taxon>
        <taxon>Thermoprotei</taxon>
        <taxon>Sulfolobales</taxon>
        <taxon>Sulfolobaceae</taxon>
        <taxon>Sulfuracidifex</taxon>
    </lineage>
</organism>
<evidence type="ECO:0000313" key="3">
    <source>
        <dbReference type="Proteomes" id="UP000322983"/>
    </source>
</evidence>
<accession>A0A510E6A9</accession>
<evidence type="ECO:0000313" key="4">
    <source>
        <dbReference type="Proteomes" id="UP000325030"/>
    </source>
</evidence>
<reference evidence="2 3" key="2">
    <citation type="journal article" date="2020" name="Int. J. Syst. Evol. Microbiol.">
        <title>Sulfuracidifex tepidarius gen. nov., sp. nov. and transfer of Sulfolobus metallicus Huber and Stetter 1992 to the genus Sulfuracidifex as Sulfuracidifex metallicus comb. nov.</title>
        <authorList>
            <person name="Itoh T."/>
            <person name="Miura T."/>
            <person name="Sakai H.D."/>
            <person name="Kato S."/>
            <person name="Ohkuma M."/>
            <person name="Takashina T."/>
        </authorList>
    </citation>
    <scope>NUCLEOTIDE SEQUENCE</scope>
    <source>
        <strain evidence="1 3">IC-006</strain>
        <strain evidence="2">IC-007</strain>
    </source>
</reference>
<dbReference type="RefSeq" id="WP_054845832.1">
    <property type="nucleotide sequence ID" value="NZ_AP018929.1"/>
</dbReference>
<dbReference type="Proteomes" id="UP000322983">
    <property type="component" value="Chromosome"/>
</dbReference>
<evidence type="ECO:0000313" key="2">
    <source>
        <dbReference type="EMBL" id="BBG28075.1"/>
    </source>
</evidence>
<dbReference type="EMBL" id="AP018929">
    <property type="protein sequence ID" value="BBG25281.1"/>
    <property type="molecule type" value="Genomic_DNA"/>
</dbReference>
<sequence length="78" mass="9147">MDDLLIMRLGYYVSQVKCVNVGVYTIKFSRRKSKTFRKDGMILYSVTVLEGEKEIKKGVFTEYSNAVRFAGEIMYQFR</sequence>